<dbReference type="SUPFAM" id="SSF54001">
    <property type="entry name" value="Cysteine proteinases"/>
    <property type="match status" value="1"/>
</dbReference>
<evidence type="ECO:0000256" key="1">
    <source>
        <dbReference type="ARBA" id="ARBA00005234"/>
    </source>
</evidence>
<dbReference type="OrthoDB" id="1939479at2759"/>
<comment type="similarity">
    <text evidence="1">Belongs to the peptidase C48 family.</text>
</comment>
<organism evidence="6 7">
    <name type="scientific">Crepidotus variabilis</name>
    <dbReference type="NCBI Taxonomy" id="179855"/>
    <lineage>
        <taxon>Eukaryota</taxon>
        <taxon>Fungi</taxon>
        <taxon>Dikarya</taxon>
        <taxon>Basidiomycota</taxon>
        <taxon>Agaricomycotina</taxon>
        <taxon>Agaricomycetes</taxon>
        <taxon>Agaricomycetidae</taxon>
        <taxon>Agaricales</taxon>
        <taxon>Agaricineae</taxon>
        <taxon>Crepidotaceae</taxon>
        <taxon>Crepidotus</taxon>
    </lineage>
</organism>
<reference evidence="6" key="1">
    <citation type="submission" date="2020-11" db="EMBL/GenBank/DDBJ databases">
        <authorList>
            <consortium name="DOE Joint Genome Institute"/>
            <person name="Ahrendt S."/>
            <person name="Riley R."/>
            <person name="Andreopoulos W."/>
            <person name="Labutti K."/>
            <person name="Pangilinan J."/>
            <person name="Ruiz-Duenas F.J."/>
            <person name="Barrasa J.M."/>
            <person name="Sanchez-Garcia M."/>
            <person name="Camarero S."/>
            <person name="Miyauchi S."/>
            <person name="Serrano A."/>
            <person name="Linde D."/>
            <person name="Babiker R."/>
            <person name="Drula E."/>
            <person name="Ayuso-Fernandez I."/>
            <person name="Pacheco R."/>
            <person name="Padilla G."/>
            <person name="Ferreira P."/>
            <person name="Barriuso J."/>
            <person name="Kellner H."/>
            <person name="Castanera R."/>
            <person name="Alfaro M."/>
            <person name="Ramirez L."/>
            <person name="Pisabarro A.G."/>
            <person name="Kuo A."/>
            <person name="Tritt A."/>
            <person name="Lipzen A."/>
            <person name="He G."/>
            <person name="Yan M."/>
            <person name="Ng V."/>
            <person name="Cullen D."/>
            <person name="Martin F."/>
            <person name="Rosso M.-N."/>
            <person name="Henrissat B."/>
            <person name="Hibbett D."/>
            <person name="Martinez A.T."/>
            <person name="Grigoriev I.V."/>
        </authorList>
    </citation>
    <scope>NUCLEOTIDE SEQUENCE</scope>
    <source>
        <strain evidence="6">CBS 506.95</strain>
    </source>
</reference>
<evidence type="ECO:0000256" key="4">
    <source>
        <dbReference type="ARBA" id="ARBA00022807"/>
    </source>
</evidence>
<evidence type="ECO:0000256" key="3">
    <source>
        <dbReference type="ARBA" id="ARBA00022801"/>
    </source>
</evidence>
<dbReference type="AlphaFoldDB" id="A0A9P6E6E6"/>
<dbReference type="GO" id="GO:0016929">
    <property type="term" value="F:deSUMOylase activity"/>
    <property type="evidence" value="ECO:0007669"/>
    <property type="project" value="TreeGrafter"/>
</dbReference>
<gene>
    <name evidence="6" type="ORF">CPB83DRAFT_775620</name>
</gene>
<dbReference type="Proteomes" id="UP000807306">
    <property type="component" value="Unassembled WGS sequence"/>
</dbReference>
<dbReference type="GO" id="GO:0005634">
    <property type="term" value="C:nucleus"/>
    <property type="evidence" value="ECO:0007669"/>
    <property type="project" value="TreeGrafter"/>
</dbReference>
<keyword evidence="4" id="KW-0788">Thiol protease</keyword>
<keyword evidence="3" id="KW-0378">Hydrolase</keyword>
<dbReference type="GO" id="GO:0016926">
    <property type="term" value="P:protein desumoylation"/>
    <property type="evidence" value="ECO:0007669"/>
    <property type="project" value="TreeGrafter"/>
</dbReference>
<keyword evidence="2" id="KW-0645">Protease</keyword>
<evidence type="ECO:0000313" key="6">
    <source>
        <dbReference type="EMBL" id="KAF9523387.1"/>
    </source>
</evidence>
<dbReference type="GO" id="GO:0006508">
    <property type="term" value="P:proteolysis"/>
    <property type="evidence" value="ECO:0007669"/>
    <property type="project" value="UniProtKB-KW"/>
</dbReference>
<dbReference type="InterPro" id="IPR003653">
    <property type="entry name" value="Peptidase_C48_C"/>
</dbReference>
<proteinExistence type="inferred from homology"/>
<dbReference type="Pfam" id="PF02902">
    <property type="entry name" value="Peptidase_C48"/>
    <property type="match status" value="1"/>
</dbReference>
<dbReference type="PANTHER" id="PTHR12606">
    <property type="entry name" value="SENTRIN/SUMO-SPECIFIC PROTEASE"/>
    <property type="match status" value="1"/>
</dbReference>
<dbReference type="Gene3D" id="3.40.395.10">
    <property type="entry name" value="Adenoviral Proteinase, Chain A"/>
    <property type="match status" value="1"/>
</dbReference>
<protein>
    <recommendedName>
        <fullName evidence="5">Ubiquitin-like protease family profile domain-containing protein</fullName>
    </recommendedName>
</protein>
<evidence type="ECO:0000259" key="5">
    <source>
        <dbReference type="PROSITE" id="PS50600"/>
    </source>
</evidence>
<dbReference type="PANTHER" id="PTHR12606:SF141">
    <property type="entry name" value="GH15225P-RELATED"/>
    <property type="match status" value="1"/>
</dbReference>
<dbReference type="EMBL" id="MU157919">
    <property type="protein sequence ID" value="KAF9523387.1"/>
    <property type="molecule type" value="Genomic_DNA"/>
</dbReference>
<dbReference type="InterPro" id="IPR038765">
    <property type="entry name" value="Papain-like_cys_pep_sf"/>
</dbReference>
<dbReference type="PROSITE" id="PS50600">
    <property type="entry name" value="ULP_PROTEASE"/>
    <property type="match status" value="1"/>
</dbReference>
<comment type="caution">
    <text evidence="6">The sequence shown here is derived from an EMBL/GenBank/DDBJ whole genome shotgun (WGS) entry which is preliminary data.</text>
</comment>
<name>A0A9P6E6E6_9AGAR</name>
<accession>A0A9P6E6E6</accession>
<sequence>MGANGIPAELPEAELEQVKLTFKVKGRRVALIKTTPIEDDDFRRLRPGRWLNDELINAYMILIQARADRPARSTDIGFRTAPLRLIEINRNIFCFGTFFFHRLVRHGYQEAKLSSWTKNVNIFSLDRILLPINHFNNHWTAASINFTRKRIESFDSLEDSNHGRVFKFLCQYLDAEHRDKRFEPFNFSGWINYTHPMQPLQSNGCDCGVFTLVTLDALARGEDDLLFDQSNMAYFRMRIGWEILNGTLKTYG</sequence>
<feature type="domain" description="Ubiquitin-like protease family profile" evidence="5">
    <location>
        <begin position="35"/>
        <end position="218"/>
    </location>
</feature>
<keyword evidence="7" id="KW-1185">Reference proteome</keyword>
<evidence type="ECO:0000256" key="2">
    <source>
        <dbReference type="ARBA" id="ARBA00022670"/>
    </source>
</evidence>
<evidence type="ECO:0000313" key="7">
    <source>
        <dbReference type="Proteomes" id="UP000807306"/>
    </source>
</evidence>